<dbReference type="Pfam" id="PF00067">
    <property type="entry name" value="p450"/>
    <property type="match status" value="1"/>
</dbReference>
<sequence length="487" mass="54874">MEIPEVLPFSIAPIAVLVPGLLFLAACLYLWKLRWDLKRDRDWELPLPPGSMGLPLVGETFHWLLQGSDFHASRRKKYGNVFRTHLLGQPVVRVTGAEHVRRLLLSEHNLVSAQWPRSTQELLGQSSLANSIGDIHRCKRKVYARVFSHDALESYLPRIKEVVAETRRSWIAKGGPISVYPESKRLMFRIAVSVLLGFTPTRQEFNDLFANFEQLADNIFSLPLDVPGSGYRKGLQARDRLHQYIEKATEFKLQSGSCKGYSDALNILMESRKEHDMEISMQELKEATVELMFAACASSASASTSLILQLMKNPGALAKLRRELQANCVPDGDFLHLREISRMHYLDCVVQEVLRILPPVSGGYRIALQTFDLGGYQIPKGWSVLYSIRDTHDTAPIFPNPEIFNPDRFAEDQMKGKGERFQYLPFGGGVRSCLGKELAKLTIKVLAIELASTSHWELATKTCPRMLTVPVVHPDDGLKYGVWAAGF</sequence>
<dbReference type="Gene3D" id="1.10.630.10">
    <property type="entry name" value="Cytochrome P450"/>
    <property type="match status" value="1"/>
</dbReference>
<evidence type="ECO:0000256" key="14">
    <source>
        <dbReference type="ARBA" id="ARBA00040244"/>
    </source>
</evidence>
<evidence type="ECO:0000256" key="9">
    <source>
        <dbReference type="ARBA" id="ARBA00023002"/>
    </source>
</evidence>
<comment type="similarity">
    <text evidence="4 18">Belongs to the cytochrome P450 family.</text>
</comment>
<dbReference type="Proteomes" id="UP000314986">
    <property type="component" value="Unassembled WGS sequence"/>
</dbReference>
<evidence type="ECO:0000256" key="3">
    <source>
        <dbReference type="ARBA" id="ARBA00004406"/>
    </source>
</evidence>
<dbReference type="FunFam" id="1.10.630.10:FF:000009">
    <property type="entry name" value="Cytochrome P450 26B1 isoform 1"/>
    <property type="match status" value="1"/>
</dbReference>
<keyword evidence="6 17" id="KW-0479">Metal-binding</keyword>
<dbReference type="Ensembl" id="ENSCMIT00000047949.1">
    <property type="protein sequence ID" value="ENSCMIP00000047279.1"/>
    <property type="gene ID" value="ENSCMIG00000019368.1"/>
</dbReference>
<dbReference type="GO" id="GO:0004497">
    <property type="term" value="F:monooxygenase activity"/>
    <property type="evidence" value="ECO:0007669"/>
    <property type="project" value="UniProtKB-KW"/>
</dbReference>
<dbReference type="GO" id="GO:0005789">
    <property type="term" value="C:endoplasmic reticulum membrane"/>
    <property type="evidence" value="ECO:0007669"/>
    <property type="project" value="UniProtKB-SubCell"/>
</dbReference>
<dbReference type="GO" id="GO:0016705">
    <property type="term" value="F:oxidoreductase activity, acting on paired donors, with incorporation or reduction of molecular oxygen"/>
    <property type="evidence" value="ECO:0007669"/>
    <property type="project" value="InterPro"/>
</dbReference>
<dbReference type="PRINTS" id="PR00465">
    <property type="entry name" value="EP450IV"/>
</dbReference>
<evidence type="ECO:0000256" key="8">
    <source>
        <dbReference type="ARBA" id="ARBA00022848"/>
    </source>
</evidence>
<evidence type="ECO:0000256" key="6">
    <source>
        <dbReference type="ARBA" id="ARBA00022723"/>
    </source>
</evidence>
<evidence type="ECO:0000256" key="18">
    <source>
        <dbReference type="RuleBase" id="RU000461"/>
    </source>
</evidence>
<keyword evidence="7" id="KW-0256">Endoplasmic reticulum</keyword>
<reference evidence="21" key="2">
    <citation type="journal article" date="2007" name="PLoS Biol.">
        <title>Survey sequencing and comparative analysis of the elephant shark (Callorhinchus milii) genome.</title>
        <authorList>
            <person name="Venkatesh B."/>
            <person name="Kirkness E.F."/>
            <person name="Loh Y.H."/>
            <person name="Halpern A.L."/>
            <person name="Lee A.P."/>
            <person name="Johnson J."/>
            <person name="Dandona N."/>
            <person name="Viswanathan L.D."/>
            <person name="Tay A."/>
            <person name="Venter J.C."/>
            <person name="Strausberg R.L."/>
            <person name="Brenner S."/>
        </authorList>
    </citation>
    <scope>NUCLEOTIDE SEQUENCE [LARGE SCALE GENOMIC DNA]</scope>
</reference>
<reference evidence="20" key="5">
    <citation type="submission" date="2025-09" db="UniProtKB">
        <authorList>
            <consortium name="Ensembl"/>
        </authorList>
    </citation>
    <scope>IDENTIFICATION</scope>
</reference>
<evidence type="ECO:0000256" key="7">
    <source>
        <dbReference type="ARBA" id="ARBA00022824"/>
    </source>
</evidence>
<evidence type="ECO:0000313" key="20">
    <source>
        <dbReference type="Ensembl" id="ENSCMIP00000047279.1"/>
    </source>
</evidence>
<evidence type="ECO:0000313" key="21">
    <source>
        <dbReference type="Proteomes" id="UP000314986"/>
    </source>
</evidence>
<feature type="transmembrane region" description="Helical" evidence="19">
    <location>
        <begin position="6"/>
        <end position="31"/>
    </location>
</feature>
<evidence type="ECO:0000256" key="10">
    <source>
        <dbReference type="ARBA" id="ARBA00023004"/>
    </source>
</evidence>
<protein>
    <recommendedName>
        <fullName evidence="14">Cytochrome P450 26B1</fullName>
    </recommendedName>
</protein>
<comment type="subcellular location">
    <subcellularLocation>
        <location evidence="3">Endoplasmic reticulum membrane</location>
        <topology evidence="3">Peripheral membrane protein</topology>
    </subcellularLocation>
    <subcellularLocation>
        <location evidence="2">Microsome membrane</location>
        <topology evidence="2">Peripheral membrane protein</topology>
    </subcellularLocation>
</comment>
<dbReference type="GO" id="GO:0020037">
    <property type="term" value="F:heme binding"/>
    <property type="evidence" value="ECO:0007669"/>
    <property type="project" value="InterPro"/>
</dbReference>
<evidence type="ECO:0000256" key="15">
    <source>
        <dbReference type="ARBA" id="ARBA00047395"/>
    </source>
</evidence>
<keyword evidence="19" id="KW-1133">Transmembrane helix</keyword>
<feature type="binding site" description="axial binding residue" evidence="17">
    <location>
        <position position="433"/>
    </location>
    <ligand>
        <name>heme</name>
        <dbReference type="ChEBI" id="CHEBI:30413"/>
    </ligand>
    <ligandPart>
        <name>Fe</name>
        <dbReference type="ChEBI" id="CHEBI:18248"/>
    </ligandPart>
</feature>
<dbReference type="GO" id="GO:0005506">
    <property type="term" value="F:iron ion binding"/>
    <property type="evidence" value="ECO:0007669"/>
    <property type="project" value="InterPro"/>
</dbReference>
<reference evidence="21" key="3">
    <citation type="journal article" date="2014" name="Nature">
        <title>Elephant shark genome provides unique insights into gnathostome evolution.</title>
        <authorList>
            <consortium name="International Elephant Shark Genome Sequencing Consortium"/>
            <person name="Venkatesh B."/>
            <person name="Lee A.P."/>
            <person name="Ravi V."/>
            <person name="Maurya A.K."/>
            <person name="Lian M.M."/>
            <person name="Swann J.B."/>
            <person name="Ohta Y."/>
            <person name="Flajnik M.F."/>
            <person name="Sutoh Y."/>
            <person name="Kasahara M."/>
            <person name="Hoon S."/>
            <person name="Gangu V."/>
            <person name="Roy S.W."/>
            <person name="Irimia M."/>
            <person name="Korzh V."/>
            <person name="Kondrychyn I."/>
            <person name="Lim Z.W."/>
            <person name="Tay B.H."/>
            <person name="Tohari S."/>
            <person name="Kong K.W."/>
            <person name="Ho S."/>
            <person name="Lorente-Galdos B."/>
            <person name="Quilez J."/>
            <person name="Marques-Bonet T."/>
            <person name="Raney B.J."/>
            <person name="Ingham P.W."/>
            <person name="Tay A."/>
            <person name="Hillier L.W."/>
            <person name="Minx P."/>
            <person name="Boehm T."/>
            <person name="Wilson R.K."/>
            <person name="Brenner S."/>
            <person name="Warren W.C."/>
        </authorList>
    </citation>
    <scope>NUCLEOTIDE SEQUENCE [LARGE SCALE GENOMIC DNA]</scope>
</reference>
<gene>
    <name evidence="20" type="primary">LOC103177379</name>
</gene>
<comment type="cofactor">
    <cofactor evidence="1 17">
        <name>heme</name>
        <dbReference type="ChEBI" id="CHEBI:30413"/>
    </cofactor>
</comment>
<keyword evidence="5 17" id="KW-0349">Heme</keyword>
<evidence type="ECO:0000256" key="11">
    <source>
        <dbReference type="ARBA" id="ARBA00023033"/>
    </source>
</evidence>
<accession>A0A4W3JUT2</accession>
<keyword evidence="21" id="KW-1185">Reference proteome</keyword>
<comment type="catalytic activity">
    <reaction evidence="15">
        <text>all-trans-retinoate + reduced [NADPH--hemoprotein reductase] + O2 = all-trans-18-hydroxyretinoate + oxidized [NADPH--hemoprotein reductase] + H2O + H(+)</text>
        <dbReference type="Rhea" id="RHEA:55856"/>
        <dbReference type="Rhea" id="RHEA-COMP:11964"/>
        <dbReference type="Rhea" id="RHEA-COMP:11965"/>
        <dbReference type="ChEBI" id="CHEBI:15377"/>
        <dbReference type="ChEBI" id="CHEBI:15378"/>
        <dbReference type="ChEBI" id="CHEBI:15379"/>
        <dbReference type="ChEBI" id="CHEBI:35291"/>
        <dbReference type="ChEBI" id="CHEBI:57618"/>
        <dbReference type="ChEBI" id="CHEBI:58210"/>
        <dbReference type="ChEBI" id="CHEBI:139258"/>
    </reaction>
    <physiologicalReaction direction="left-to-right" evidence="15">
        <dbReference type="Rhea" id="RHEA:55857"/>
    </physiologicalReaction>
</comment>
<evidence type="ECO:0000256" key="1">
    <source>
        <dbReference type="ARBA" id="ARBA00001971"/>
    </source>
</evidence>
<name>A0A4W3JUT2_CALMI</name>
<reference evidence="20" key="4">
    <citation type="submission" date="2025-08" db="UniProtKB">
        <authorList>
            <consortium name="Ensembl"/>
        </authorList>
    </citation>
    <scope>IDENTIFICATION</scope>
</reference>
<dbReference type="PANTHER" id="PTHR24286:SF177">
    <property type="entry name" value="CYTOCHROME P450 26B1"/>
    <property type="match status" value="1"/>
</dbReference>
<evidence type="ECO:0000256" key="19">
    <source>
        <dbReference type="SAM" id="Phobius"/>
    </source>
</evidence>
<dbReference type="AlphaFoldDB" id="A0A4W3JUT2"/>
<keyword evidence="19" id="KW-0812">Transmembrane</keyword>
<evidence type="ECO:0000256" key="16">
    <source>
        <dbReference type="ARBA" id="ARBA00048965"/>
    </source>
</evidence>
<evidence type="ECO:0000256" key="5">
    <source>
        <dbReference type="ARBA" id="ARBA00022617"/>
    </source>
</evidence>
<reference evidence="21" key="1">
    <citation type="journal article" date="2006" name="Science">
        <title>Ancient noncoding elements conserved in the human genome.</title>
        <authorList>
            <person name="Venkatesh B."/>
            <person name="Kirkness E.F."/>
            <person name="Loh Y.H."/>
            <person name="Halpern A.L."/>
            <person name="Lee A.P."/>
            <person name="Johnson J."/>
            <person name="Dandona N."/>
            <person name="Viswanathan L.D."/>
            <person name="Tay A."/>
            <person name="Venter J.C."/>
            <person name="Strausberg R.L."/>
            <person name="Brenner S."/>
        </authorList>
    </citation>
    <scope>NUCLEOTIDE SEQUENCE [LARGE SCALE GENOMIC DNA]</scope>
</reference>
<evidence type="ECO:0000256" key="4">
    <source>
        <dbReference type="ARBA" id="ARBA00010617"/>
    </source>
</evidence>
<evidence type="ECO:0000256" key="13">
    <source>
        <dbReference type="ARBA" id="ARBA00023136"/>
    </source>
</evidence>
<keyword evidence="13 19" id="KW-0472">Membrane</keyword>
<organism evidence="20 21">
    <name type="scientific">Callorhinchus milii</name>
    <name type="common">Ghost shark</name>
    <dbReference type="NCBI Taxonomy" id="7868"/>
    <lineage>
        <taxon>Eukaryota</taxon>
        <taxon>Metazoa</taxon>
        <taxon>Chordata</taxon>
        <taxon>Craniata</taxon>
        <taxon>Vertebrata</taxon>
        <taxon>Chondrichthyes</taxon>
        <taxon>Holocephali</taxon>
        <taxon>Chimaeriformes</taxon>
        <taxon>Callorhinchidae</taxon>
        <taxon>Callorhinchus</taxon>
    </lineage>
</organism>
<proteinExistence type="inferred from homology"/>
<dbReference type="GO" id="GO:0016125">
    <property type="term" value="P:sterol metabolic process"/>
    <property type="evidence" value="ECO:0007669"/>
    <property type="project" value="TreeGrafter"/>
</dbReference>
<dbReference type="GO" id="GO:0034653">
    <property type="term" value="P:retinoic acid catabolic process"/>
    <property type="evidence" value="ECO:0007669"/>
    <property type="project" value="UniProtKB-ARBA"/>
</dbReference>
<dbReference type="InterPro" id="IPR001128">
    <property type="entry name" value="Cyt_P450"/>
</dbReference>
<comment type="catalytic activity">
    <reaction evidence="16">
        <text>all-trans-retinoate + reduced [NADPH--hemoprotein reductase] + O2 = all-trans-4-hydroxyretinoate + oxidized [NADPH--hemoprotein reductase] + H2O + H(+)</text>
        <dbReference type="Rhea" id="RHEA:51984"/>
        <dbReference type="Rhea" id="RHEA-COMP:11964"/>
        <dbReference type="Rhea" id="RHEA-COMP:11965"/>
        <dbReference type="ChEBI" id="CHEBI:15377"/>
        <dbReference type="ChEBI" id="CHEBI:15378"/>
        <dbReference type="ChEBI" id="CHEBI:15379"/>
        <dbReference type="ChEBI" id="CHEBI:35291"/>
        <dbReference type="ChEBI" id="CHEBI:57618"/>
        <dbReference type="ChEBI" id="CHEBI:58210"/>
        <dbReference type="ChEBI" id="CHEBI:134178"/>
    </reaction>
    <physiologicalReaction direction="left-to-right" evidence="16">
        <dbReference type="Rhea" id="RHEA:51985"/>
    </physiologicalReaction>
</comment>
<dbReference type="PRINTS" id="PR00385">
    <property type="entry name" value="P450"/>
</dbReference>
<keyword evidence="11 18" id="KW-0503">Monooxygenase</keyword>
<keyword evidence="12" id="KW-0443">Lipid metabolism</keyword>
<keyword evidence="9 18" id="KW-0560">Oxidoreductase</keyword>
<dbReference type="PANTHER" id="PTHR24286">
    <property type="entry name" value="CYTOCHROME P450 26"/>
    <property type="match status" value="1"/>
</dbReference>
<evidence type="ECO:0000256" key="17">
    <source>
        <dbReference type="PIRSR" id="PIRSR602403-1"/>
    </source>
</evidence>
<dbReference type="InterPro" id="IPR036396">
    <property type="entry name" value="Cyt_P450_sf"/>
</dbReference>
<dbReference type="InterPro" id="IPR017972">
    <property type="entry name" value="Cyt_P450_CS"/>
</dbReference>
<dbReference type="GeneTree" id="ENSGT00800000124060"/>
<keyword evidence="10 17" id="KW-0408">Iron</keyword>
<evidence type="ECO:0000256" key="2">
    <source>
        <dbReference type="ARBA" id="ARBA00004174"/>
    </source>
</evidence>
<keyword evidence="8" id="KW-0492">Microsome</keyword>
<dbReference type="InterPro" id="IPR002403">
    <property type="entry name" value="Cyt_P450_E_grp-IV"/>
</dbReference>
<evidence type="ECO:0000256" key="12">
    <source>
        <dbReference type="ARBA" id="ARBA00023098"/>
    </source>
</evidence>
<dbReference type="SUPFAM" id="SSF48264">
    <property type="entry name" value="Cytochrome P450"/>
    <property type="match status" value="1"/>
</dbReference>
<dbReference type="PROSITE" id="PS00086">
    <property type="entry name" value="CYTOCHROME_P450"/>
    <property type="match status" value="1"/>
</dbReference>